<gene>
    <name evidence="6" type="ORF">EPA93_45955</name>
</gene>
<organism evidence="6 7">
    <name type="scientific">Ktedonosporobacter rubrisoli</name>
    <dbReference type="NCBI Taxonomy" id="2509675"/>
    <lineage>
        <taxon>Bacteria</taxon>
        <taxon>Bacillati</taxon>
        <taxon>Chloroflexota</taxon>
        <taxon>Ktedonobacteria</taxon>
        <taxon>Ktedonobacterales</taxon>
        <taxon>Ktedonosporobacteraceae</taxon>
        <taxon>Ktedonosporobacter</taxon>
    </lineage>
</organism>
<keyword evidence="4" id="KW-0503">Monooxygenase</keyword>
<dbReference type="AlphaFoldDB" id="A0A4P6K501"/>
<dbReference type="PANTHER" id="PTHR42847:SF4">
    <property type="entry name" value="ALKANESULFONATE MONOOXYGENASE-RELATED"/>
    <property type="match status" value="1"/>
</dbReference>
<keyword evidence="7" id="KW-1185">Reference proteome</keyword>
<dbReference type="InterPro" id="IPR036661">
    <property type="entry name" value="Luciferase-like_sf"/>
</dbReference>
<dbReference type="SUPFAM" id="SSF51679">
    <property type="entry name" value="Bacterial luciferase-like"/>
    <property type="match status" value="1"/>
</dbReference>
<dbReference type="Gene3D" id="3.20.20.30">
    <property type="entry name" value="Luciferase-like domain"/>
    <property type="match status" value="1"/>
</dbReference>
<evidence type="ECO:0000256" key="1">
    <source>
        <dbReference type="ARBA" id="ARBA00022630"/>
    </source>
</evidence>
<name>A0A4P6K501_KTERU</name>
<dbReference type="InterPro" id="IPR050172">
    <property type="entry name" value="SsuD_RutA_monooxygenase"/>
</dbReference>
<accession>A0A4P6K501</accession>
<dbReference type="RefSeq" id="WP_129893989.1">
    <property type="nucleotide sequence ID" value="NZ_CP035758.1"/>
</dbReference>
<dbReference type="KEGG" id="kbs:EPA93_45955"/>
<dbReference type="Pfam" id="PF00296">
    <property type="entry name" value="Bac_luciferase"/>
    <property type="match status" value="1"/>
</dbReference>
<sequence>MNTLKPFRFAVSAGKATSQEEWAAKARRIEQLGYSTMVIPDHLLRIFAPFSALLAAAQATHTLRIGSYVFNNDFRHPVLLAKEVATLDFLSGGRFELGLGAGYARSEYEQSGLTYDPASVRIRRLGEAIEVVKRVLAEESASFSGEFYTINQLNGFPKPIQRPHPPLLIGGAGKRILSLAARKANIVGIIPKALSDGSGLDFTDSTQAATMQKIEWIRQAAENRFDDLELNILAFQVTVTDDYSQVVQQMSKRFSVKEEEVSDIPHCLIGTVDQISEALQKRREKYGISYITVFDFENTVEALAPVVARLAGK</sequence>
<keyword evidence="2" id="KW-0288">FMN</keyword>
<proteinExistence type="predicted"/>
<dbReference type="EMBL" id="CP035758">
    <property type="protein sequence ID" value="QBD82920.1"/>
    <property type="molecule type" value="Genomic_DNA"/>
</dbReference>
<dbReference type="Proteomes" id="UP000290365">
    <property type="component" value="Chromosome"/>
</dbReference>
<dbReference type="NCBIfam" id="TIGR03621">
    <property type="entry name" value="F420_MSMEG_2516"/>
    <property type="match status" value="1"/>
</dbReference>
<evidence type="ECO:0000256" key="4">
    <source>
        <dbReference type="ARBA" id="ARBA00023033"/>
    </source>
</evidence>
<evidence type="ECO:0000313" key="6">
    <source>
        <dbReference type="EMBL" id="QBD82920.1"/>
    </source>
</evidence>
<evidence type="ECO:0000256" key="3">
    <source>
        <dbReference type="ARBA" id="ARBA00023002"/>
    </source>
</evidence>
<evidence type="ECO:0000259" key="5">
    <source>
        <dbReference type="Pfam" id="PF00296"/>
    </source>
</evidence>
<dbReference type="GO" id="GO:0008726">
    <property type="term" value="F:alkanesulfonate monooxygenase activity"/>
    <property type="evidence" value="ECO:0007669"/>
    <property type="project" value="TreeGrafter"/>
</dbReference>
<evidence type="ECO:0000256" key="2">
    <source>
        <dbReference type="ARBA" id="ARBA00022643"/>
    </source>
</evidence>
<feature type="domain" description="Luciferase-like" evidence="5">
    <location>
        <begin position="16"/>
        <end position="191"/>
    </location>
</feature>
<protein>
    <submittedName>
        <fullName evidence="6">TIGR03621 family F420-dependent LLM class oxidoreductase</fullName>
    </submittedName>
</protein>
<dbReference type="GO" id="GO:0046306">
    <property type="term" value="P:alkanesulfonate catabolic process"/>
    <property type="evidence" value="ECO:0007669"/>
    <property type="project" value="TreeGrafter"/>
</dbReference>
<evidence type="ECO:0000313" key="7">
    <source>
        <dbReference type="Proteomes" id="UP000290365"/>
    </source>
</evidence>
<reference evidence="6 7" key="1">
    <citation type="submission" date="2019-01" db="EMBL/GenBank/DDBJ databases">
        <title>Ktedonosporobacter rubrisoli SCAWS-G2.</title>
        <authorList>
            <person name="Huang Y."/>
            <person name="Yan B."/>
        </authorList>
    </citation>
    <scope>NUCLEOTIDE SEQUENCE [LARGE SCALE GENOMIC DNA]</scope>
    <source>
        <strain evidence="6 7">SCAWS-G2</strain>
    </source>
</reference>
<dbReference type="InterPro" id="IPR019923">
    <property type="entry name" value="Lucif-like_OxRdtase_MSMEG_2516"/>
</dbReference>
<dbReference type="OrthoDB" id="4288123at2"/>
<keyword evidence="1" id="KW-0285">Flavoprotein</keyword>
<dbReference type="InterPro" id="IPR011251">
    <property type="entry name" value="Luciferase-like_dom"/>
</dbReference>
<keyword evidence="3" id="KW-0560">Oxidoreductase</keyword>
<dbReference type="PANTHER" id="PTHR42847">
    <property type="entry name" value="ALKANESULFONATE MONOOXYGENASE"/>
    <property type="match status" value="1"/>
</dbReference>